<gene>
    <name evidence="2" type="ORF">M9458_017818</name>
</gene>
<evidence type="ECO:0000259" key="1">
    <source>
        <dbReference type="PROSITE" id="PS50011"/>
    </source>
</evidence>
<dbReference type="InterPro" id="IPR000719">
    <property type="entry name" value="Prot_kinase_dom"/>
</dbReference>
<comment type="caution">
    <text evidence="2">The sequence shown here is derived from an EMBL/GenBank/DDBJ whole genome shotgun (WGS) entry which is preliminary data.</text>
</comment>
<organism evidence="2 3">
    <name type="scientific">Cirrhinus mrigala</name>
    <name type="common">Mrigala</name>
    <dbReference type="NCBI Taxonomy" id="683832"/>
    <lineage>
        <taxon>Eukaryota</taxon>
        <taxon>Metazoa</taxon>
        <taxon>Chordata</taxon>
        <taxon>Craniata</taxon>
        <taxon>Vertebrata</taxon>
        <taxon>Euteleostomi</taxon>
        <taxon>Actinopterygii</taxon>
        <taxon>Neopterygii</taxon>
        <taxon>Teleostei</taxon>
        <taxon>Ostariophysi</taxon>
        <taxon>Cypriniformes</taxon>
        <taxon>Cyprinidae</taxon>
        <taxon>Labeoninae</taxon>
        <taxon>Labeonini</taxon>
        <taxon>Cirrhinus</taxon>
    </lineage>
</organism>
<evidence type="ECO:0000313" key="3">
    <source>
        <dbReference type="Proteomes" id="UP001529510"/>
    </source>
</evidence>
<accession>A0ABD0QJB0</accession>
<dbReference type="InterPro" id="IPR011009">
    <property type="entry name" value="Kinase-like_dom_sf"/>
</dbReference>
<reference evidence="2 3" key="1">
    <citation type="submission" date="2024-05" db="EMBL/GenBank/DDBJ databases">
        <title>Genome sequencing and assembly of Indian major carp, Cirrhinus mrigala (Hamilton, 1822).</title>
        <authorList>
            <person name="Mohindra V."/>
            <person name="Chowdhury L.M."/>
            <person name="Lal K."/>
            <person name="Jena J.K."/>
        </authorList>
    </citation>
    <scope>NUCLEOTIDE SEQUENCE [LARGE SCALE GENOMIC DNA]</scope>
    <source>
        <strain evidence="2">CM1030</strain>
        <tissue evidence="2">Blood</tissue>
    </source>
</reference>
<feature type="domain" description="Protein kinase" evidence="1">
    <location>
        <begin position="1"/>
        <end position="66"/>
    </location>
</feature>
<dbReference type="Proteomes" id="UP001529510">
    <property type="component" value="Unassembled WGS sequence"/>
</dbReference>
<sequence length="66" mass="7789">RFSVVMQCEDSRSSQMLAAKITPYRPEQRQLVLREYQLLRRLNHPRIVQLHSAILTPTCLVLIEEL</sequence>
<dbReference type="Pfam" id="PF00069">
    <property type="entry name" value="Pkinase"/>
    <property type="match status" value="1"/>
</dbReference>
<dbReference type="Gene3D" id="3.30.200.20">
    <property type="entry name" value="Phosphorylase Kinase, domain 1"/>
    <property type="match status" value="1"/>
</dbReference>
<dbReference type="SUPFAM" id="SSF56112">
    <property type="entry name" value="Protein kinase-like (PK-like)"/>
    <property type="match status" value="1"/>
</dbReference>
<protein>
    <recommendedName>
        <fullName evidence="1">Protein kinase domain-containing protein</fullName>
    </recommendedName>
</protein>
<feature type="non-terminal residue" evidence="2">
    <location>
        <position position="66"/>
    </location>
</feature>
<dbReference type="PROSITE" id="PS50011">
    <property type="entry name" value="PROTEIN_KINASE_DOM"/>
    <property type="match status" value="1"/>
</dbReference>
<keyword evidence="3" id="KW-1185">Reference proteome</keyword>
<evidence type="ECO:0000313" key="2">
    <source>
        <dbReference type="EMBL" id="KAL0186148.1"/>
    </source>
</evidence>
<feature type="non-terminal residue" evidence="2">
    <location>
        <position position="1"/>
    </location>
</feature>
<name>A0ABD0QJB0_CIRMR</name>
<dbReference type="EMBL" id="JAMKFB020000008">
    <property type="protein sequence ID" value="KAL0186148.1"/>
    <property type="molecule type" value="Genomic_DNA"/>
</dbReference>
<proteinExistence type="predicted"/>
<dbReference type="AlphaFoldDB" id="A0ABD0QJB0"/>